<comment type="subcellular location">
    <subcellularLocation>
        <location evidence="2">Golgi apparatus membrane</location>
        <topology evidence="2">Multi-pass membrane protein</topology>
    </subcellularLocation>
</comment>
<evidence type="ECO:0000313" key="13">
    <source>
        <dbReference type="Proteomes" id="UP000541558"/>
    </source>
</evidence>
<dbReference type="InterPro" id="IPR032816">
    <property type="entry name" value="VTT_dom"/>
</dbReference>
<dbReference type="GO" id="GO:0000022">
    <property type="term" value="P:mitotic spindle elongation"/>
    <property type="evidence" value="ECO:0007669"/>
    <property type="project" value="TreeGrafter"/>
</dbReference>
<feature type="transmembrane region" description="Helical" evidence="10">
    <location>
        <begin position="239"/>
        <end position="260"/>
    </location>
</feature>
<organism evidence="12 13">
    <name type="scientific">Ephemerocybe angulata</name>
    <dbReference type="NCBI Taxonomy" id="980116"/>
    <lineage>
        <taxon>Eukaryota</taxon>
        <taxon>Fungi</taxon>
        <taxon>Dikarya</taxon>
        <taxon>Basidiomycota</taxon>
        <taxon>Agaricomycotina</taxon>
        <taxon>Agaricomycetes</taxon>
        <taxon>Agaricomycetidae</taxon>
        <taxon>Agaricales</taxon>
        <taxon>Agaricineae</taxon>
        <taxon>Psathyrellaceae</taxon>
        <taxon>Ephemerocybe</taxon>
    </lineage>
</organism>
<comment type="function">
    <text evidence="1">Golgi membrane protein involved in vesicular trafficking and spindle migration.</text>
</comment>
<evidence type="ECO:0000256" key="2">
    <source>
        <dbReference type="ARBA" id="ARBA00004653"/>
    </source>
</evidence>
<comment type="caution">
    <text evidence="12">The sequence shown here is derived from an EMBL/GenBank/DDBJ whole genome shotgun (WGS) entry which is preliminary data.</text>
</comment>
<evidence type="ECO:0000256" key="4">
    <source>
        <dbReference type="ARBA" id="ARBA00013533"/>
    </source>
</evidence>
<dbReference type="OrthoDB" id="166803at2759"/>
<feature type="transmembrane region" description="Helical" evidence="10">
    <location>
        <begin position="29"/>
        <end position="52"/>
    </location>
</feature>
<keyword evidence="13" id="KW-1185">Reference proteome</keyword>
<dbReference type="AlphaFoldDB" id="A0A8H5B7D8"/>
<feature type="transmembrane region" description="Helical" evidence="10">
    <location>
        <begin position="110"/>
        <end position="131"/>
    </location>
</feature>
<evidence type="ECO:0000256" key="7">
    <source>
        <dbReference type="ARBA" id="ARBA00022989"/>
    </source>
</evidence>
<proteinExistence type="inferred from homology"/>
<dbReference type="Pfam" id="PF09335">
    <property type="entry name" value="VTT_dom"/>
    <property type="match status" value="1"/>
</dbReference>
<evidence type="ECO:0000256" key="10">
    <source>
        <dbReference type="SAM" id="Phobius"/>
    </source>
</evidence>
<feature type="transmembrane region" description="Helical" evidence="10">
    <location>
        <begin position="73"/>
        <end position="104"/>
    </location>
</feature>
<evidence type="ECO:0000256" key="6">
    <source>
        <dbReference type="ARBA" id="ARBA00022692"/>
    </source>
</evidence>
<evidence type="ECO:0000256" key="5">
    <source>
        <dbReference type="ARBA" id="ARBA00020673"/>
    </source>
</evidence>
<evidence type="ECO:0000256" key="1">
    <source>
        <dbReference type="ARBA" id="ARBA00002978"/>
    </source>
</evidence>
<name>A0A8H5B7D8_9AGAR</name>
<feature type="domain" description="VTT" evidence="11">
    <location>
        <begin position="93"/>
        <end position="219"/>
    </location>
</feature>
<accession>A0A8H5B7D8</accession>
<comment type="similarity">
    <text evidence="3">Belongs to the TVP38/TMEM64 family.</text>
</comment>
<keyword evidence="9 10" id="KW-0472">Membrane</keyword>
<evidence type="ECO:0000313" key="12">
    <source>
        <dbReference type="EMBL" id="KAF5317913.1"/>
    </source>
</evidence>
<keyword evidence="8" id="KW-0333">Golgi apparatus</keyword>
<dbReference type="GO" id="GO:0000139">
    <property type="term" value="C:Golgi membrane"/>
    <property type="evidence" value="ECO:0007669"/>
    <property type="project" value="UniProtKB-SubCell"/>
</dbReference>
<dbReference type="Proteomes" id="UP000541558">
    <property type="component" value="Unassembled WGS sequence"/>
</dbReference>
<evidence type="ECO:0000256" key="8">
    <source>
        <dbReference type="ARBA" id="ARBA00023034"/>
    </source>
</evidence>
<dbReference type="EMBL" id="JAACJK010000190">
    <property type="protein sequence ID" value="KAF5317913.1"/>
    <property type="molecule type" value="Genomic_DNA"/>
</dbReference>
<dbReference type="PANTHER" id="PTHR47549:SF1">
    <property type="entry name" value="GOLGI APPARATUS MEMBRANE PROTEIN TVP38"/>
    <property type="match status" value="1"/>
</dbReference>
<dbReference type="GO" id="GO:0016192">
    <property type="term" value="P:vesicle-mediated transport"/>
    <property type="evidence" value="ECO:0007669"/>
    <property type="project" value="TreeGrafter"/>
</dbReference>
<evidence type="ECO:0000259" key="11">
    <source>
        <dbReference type="Pfam" id="PF09335"/>
    </source>
</evidence>
<dbReference type="InterPro" id="IPR051076">
    <property type="entry name" value="Golgi_membrane_TVP38/TMEM64"/>
</dbReference>
<sequence length="309" mass="34110">MAAGPAGSLWAFLKHYGQAALNRYRKLHFLGKVFIWTIILFDICIGAAVIIVTPARIAQFLHDKAKIVAATRLGWLGTIAVMVCVSFPPLIGFTTLVTLCGFAYGMQGFYIALAGSVIGSAVVFSVLRLLFSKRIRAWSAQNEKWQALEAVVASPSIYHILPERAKGLPLMILIRVSPFPPWVYANSLFASIEAVRFWQFVVATVCLSPKLLLHVFIGSKMAALADGDERARMDTRDKVINGLLVGGGIGITIFTSWWVYKLVQDHIRHLHGLPSETDELAAEAIEEYEEDAPLLRSLSLRLTIVTTDQ</sequence>
<protein>
    <recommendedName>
        <fullName evidence="4">Golgi apparatus membrane protein TVP38</fullName>
    </recommendedName>
    <alternativeName>
        <fullName evidence="5">Golgi apparatus membrane protein tvp38</fullName>
    </alternativeName>
</protein>
<evidence type="ECO:0000256" key="3">
    <source>
        <dbReference type="ARBA" id="ARBA00008640"/>
    </source>
</evidence>
<gene>
    <name evidence="12" type="ORF">D9611_014423</name>
</gene>
<keyword evidence="6 10" id="KW-0812">Transmembrane</keyword>
<reference evidence="12 13" key="1">
    <citation type="journal article" date="2020" name="ISME J.">
        <title>Uncovering the hidden diversity of litter-decomposition mechanisms in mushroom-forming fungi.</title>
        <authorList>
            <person name="Floudas D."/>
            <person name="Bentzer J."/>
            <person name="Ahren D."/>
            <person name="Johansson T."/>
            <person name="Persson P."/>
            <person name="Tunlid A."/>
        </authorList>
    </citation>
    <scope>NUCLEOTIDE SEQUENCE [LARGE SCALE GENOMIC DNA]</scope>
    <source>
        <strain evidence="12 13">CBS 175.51</strain>
    </source>
</reference>
<dbReference type="PANTHER" id="PTHR47549">
    <property type="entry name" value="GOLGI APPARATUS MEMBRANE PROTEIN TVP38-RELATED"/>
    <property type="match status" value="1"/>
</dbReference>
<evidence type="ECO:0000256" key="9">
    <source>
        <dbReference type="ARBA" id="ARBA00023136"/>
    </source>
</evidence>
<keyword evidence="7 10" id="KW-1133">Transmembrane helix</keyword>